<evidence type="ECO:0000313" key="1">
    <source>
        <dbReference type="EMBL" id="TWW02140.1"/>
    </source>
</evidence>
<dbReference type="Proteomes" id="UP000318815">
    <property type="component" value="Unassembled WGS sequence"/>
</dbReference>
<dbReference type="OrthoDB" id="677032at2"/>
<comment type="caution">
    <text evidence="1">The sequence shown here is derived from an EMBL/GenBank/DDBJ whole genome shotgun (WGS) entry which is preliminary data.</text>
</comment>
<reference evidence="1 2" key="1">
    <citation type="submission" date="2019-08" db="EMBL/GenBank/DDBJ databases">
        <title>Whole genome sequencing of chitin degrading bacteria Chitinophaga pinensis YS16.</title>
        <authorList>
            <person name="Singh R.P."/>
            <person name="Manchanda G."/>
            <person name="Maurya I.K."/>
            <person name="Joshi N.K."/>
            <person name="Srivastava A.K."/>
        </authorList>
    </citation>
    <scope>NUCLEOTIDE SEQUENCE [LARGE SCALE GENOMIC DNA]</scope>
    <source>
        <strain evidence="1 2">YS-16</strain>
    </source>
</reference>
<accession>A0A5C6LZV0</accession>
<keyword evidence="2" id="KW-1185">Reference proteome</keyword>
<evidence type="ECO:0000313" key="2">
    <source>
        <dbReference type="Proteomes" id="UP000318815"/>
    </source>
</evidence>
<dbReference type="EMBL" id="VOHS01000002">
    <property type="protein sequence ID" value="TWW02140.1"/>
    <property type="molecule type" value="Genomic_DNA"/>
</dbReference>
<proteinExistence type="predicted"/>
<organism evidence="1 2">
    <name type="scientific">Chitinophaga pinensis</name>
    <dbReference type="NCBI Taxonomy" id="79329"/>
    <lineage>
        <taxon>Bacteria</taxon>
        <taxon>Pseudomonadati</taxon>
        <taxon>Bacteroidota</taxon>
        <taxon>Chitinophagia</taxon>
        <taxon>Chitinophagales</taxon>
        <taxon>Chitinophagaceae</taxon>
        <taxon>Chitinophaga</taxon>
    </lineage>
</organism>
<name>A0A5C6LZV0_9BACT</name>
<dbReference type="AlphaFoldDB" id="A0A5C6LZV0"/>
<gene>
    <name evidence="1" type="ORF">FEF09_03070</name>
</gene>
<sequence length="66" mass="7599">MRILDIPKELLVTDEEMKTMSESEILDRVGKIIATGKVTIPRLVEEGNKMADKLEAMWRKQNNNNL</sequence>
<dbReference type="RefSeq" id="WP_146303640.1">
    <property type="nucleotide sequence ID" value="NZ_VOHS01000002.1"/>
</dbReference>
<protein>
    <submittedName>
        <fullName evidence="1">Uncharacterized protein</fullName>
    </submittedName>
</protein>